<dbReference type="SUPFAM" id="SSF51735">
    <property type="entry name" value="NAD(P)-binding Rossmann-fold domains"/>
    <property type="match status" value="1"/>
</dbReference>
<sequence length="372" mass="40109">MTAPRAITSIPCFMKALVTTGDGHFKMKTTPVPVVETTSVLIKVECAAQNPTDWKTVALHREAGNIIGCDFSGTVVQIGSDVKAGKRFIGERVAGCVHGGIGKNGAFAEYLVASADLVISLPDSWSFEDGAQLGIATMTTCQCLYQYLSLPSPLDPSIDDHSTPLLVWSGSSSTGQYVIQFAKIAGLEIFSTSSPRNFSLLKSLGAKEVFDYSDSKTCKRVFSASRGKLKIAVDCASTGMSPAQVSNSLGEAGGRIAFLVPAVSMKKHVETKFILTYTIFGKAIKVPFIHEARPDHYENATRYCEMVSKIIMDFPIKPVPVKLYPHGLASVQEGFDYMKSGKVHAEKLTYRIPDTPGVQDNLGIDNIQDGPP</sequence>
<dbReference type="PANTHER" id="PTHR45348">
    <property type="entry name" value="HYPOTHETICAL OXIDOREDUCTASE (EUROFUNG)"/>
    <property type="match status" value="1"/>
</dbReference>
<comment type="caution">
    <text evidence="2">The sequence shown here is derived from an EMBL/GenBank/DDBJ whole genome shotgun (WGS) entry which is preliminary data.</text>
</comment>
<dbReference type="InterPro" id="IPR047122">
    <property type="entry name" value="Trans-enoyl_RdTase-like"/>
</dbReference>
<name>A0ABR1IXT2_9AGAR</name>
<dbReference type="PANTHER" id="PTHR45348:SF2">
    <property type="entry name" value="ZINC-TYPE ALCOHOL DEHYDROGENASE-LIKE PROTEIN C2E1P3.01"/>
    <property type="match status" value="1"/>
</dbReference>
<dbReference type="InterPro" id="IPR036291">
    <property type="entry name" value="NAD(P)-bd_dom_sf"/>
</dbReference>
<dbReference type="Pfam" id="PF08240">
    <property type="entry name" value="ADH_N"/>
    <property type="match status" value="1"/>
</dbReference>
<dbReference type="SMART" id="SM00829">
    <property type="entry name" value="PKS_ER"/>
    <property type="match status" value="1"/>
</dbReference>
<protein>
    <recommendedName>
        <fullName evidence="1">Enoyl reductase (ER) domain-containing protein</fullName>
    </recommendedName>
</protein>
<proteinExistence type="predicted"/>
<gene>
    <name evidence="2" type="ORF">VKT23_015885</name>
</gene>
<dbReference type="InterPro" id="IPR020843">
    <property type="entry name" value="ER"/>
</dbReference>
<accession>A0ABR1IXT2</accession>
<feature type="domain" description="Enoyl reductase (ER)" evidence="1">
    <location>
        <begin position="21"/>
        <end position="350"/>
    </location>
</feature>
<dbReference type="SUPFAM" id="SSF50129">
    <property type="entry name" value="GroES-like"/>
    <property type="match status" value="1"/>
</dbReference>
<dbReference type="Proteomes" id="UP001498398">
    <property type="component" value="Unassembled WGS sequence"/>
</dbReference>
<evidence type="ECO:0000259" key="1">
    <source>
        <dbReference type="SMART" id="SM00829"/>
    </source>
</evidence>
<evidence type="ECO:0000313" key="2">
    <source>
        <dbReference type="EMBL" id="KAK7442941.1"/>
    </source>
</evidence>
<reference evidence="2 3" key="1">
    <citation type="submission" date="2024-01" db="EMBL/GenBank/DDBJ databases">
        <title>A draft genome for the cacao thread blight pathogen Marasmiellus scandens.</title>
        <authorList>
            <person name="Baruah I.K."/>
            <person name="Leung J."/>
            <person name="Bukari Y."/>
            <person name="Amoako-Attah I."/>
            <person name="Meinhardt L.W."/>
            <person name="Bailey B.A."/>
            <person name="Cohen S.P."/>
        </authorList>
    </citation>
    <scope>NUCLEOTIDE SEQUENCE [LARGE SCALE GENOMIC DNA]</scope>
    <source>
        <strain evidence="2 3">GH-19</strain>
    </source>
</reference>
<dbReference type="Gene3D" id="3.90.180.10">
    <property type="entry name" value="Medium-chain alcohol dehydrogenases, catalytic domain"/>
    <property type="match status" value="1"/>
</dbReference>
<dbReference type="InterPro" id="IPR013154">
    <property type="entry name" value="ADH-like_N"/>
</dbReference>
<evidence type="ECO:0000313" key="3">
    <source>
        <dbReference type="Proteomes" id="UP001498398"/>
    </source>
</evidence>
<dbReference type="CDD" id="cd08249">
    <property type="entry name" value="enoyl_reductase_like"/>
    <property type="match status" value="1"/>
</dbReference>
<dbReference type="EMBL" id="JBANRG010000056">
    <property type="protein sequence ID" value="KAK7442941.1"/>
    <property type="molecule type" value="Genomic_DNA"/>
</dbReference>
<organism evidence="2 3">
    <name type="scientific">Marasmiellus scandens</name>
    <dbReference type="NCBI Taxonomy" id="2682957"/>
    <lineage>
        <taxon>Eukaryota</taxon>
        <taxon>Fungi</taxon>
        <taxon>Dikarya</taxon>
        <taxon>Basidiomycota</taxon>
        <taxon>Agaricomycotina</taxon>
        <taxon>Agaricomycetes</taxon>
        <taxon>Agaricomycetidae</taxon>
        <taxon>Agaricales</taxon>
        <taxon>Marasmiineae</taxon>
        <taxon>Omphalotaceae</taxon>
        <taxon>Marasmiellus</taxon>
    </lineage>
</organism>
<dbReference type="InterPro" id="IPR011032">
    <property type="entry name" value="GroES-like_sf"/>
</dbReference>
<dbReference type="Gene3D" id="3.40.50.720">
    <property type="entry name" value="NAD(P)-binding Rossmann-like Domain"/>
    <property type="match status" value="1"/>
</dbReference>
<keyword evidence="3" id="KW-1185">Reference proteome</keyword>